<gene>
    <name evidence="3" type="ORF">BDV96DRAFT_491196</name>
</gene>
<feature type="region of interest" description="Disordered" evidence="2">
    <location>
        <begin position="29"/>
        <end position="64"/>
    </location>
</feature>
<sequence length="496" mass="56788">MHSQVTHHVPPLLFAPELAPVPTRQVAKKTLARKDKLPKVSSSYTQRAKKSKVSKRNGPMGEDDKANARLMRQMGICYRCRFYKSKCDPGLPCNNCLKTKDNARVFKLPCSRERLVDAALVRHCNGRFAQDAVRFITDYQWREGNVFDMVFMWNLPPSGDVPSNSSQLAHRPIRAGCRLYSPTQTELDTTSSPWKDITGNVRDISQAPYAIYDTANFQMQVQQYLLNIMPSLEAEVFSRVRNDDLASLTFTEAVRFRYAQHSELIDTAMKITCLSMVSQGYGNVISENIPGVRKYAESGYPHMGYTLYEAYNRSSHDRPLPTAINHQWDVAVLLLLKQLELKALKILEKKTFKGGPKAELPWYEIYLALFVLVWNMAFIKTSANRYIESKSDTALENQVRATVSRQISDWDRSFSLILMHWRGVLRDFKPFMLGRENPEELRKMGQIDETAFRYVRGTCEILARKGIDRHQPPLIAPSPTASEWIKMIFREAGADT</sequence>
<dbReference type="InterPro" id="IPR052973">
    <property type="entry name" value="Fungal_sec-metab_reg_TF"/>
</dbReference>
<dbReference type="GO" id="GO:0000981">
    <property type="term" value="F:DNA-binding transcription factor activity, RNA polymerase II-specific"/>
    <property type="evidence" value="ECO:0007669"/>
    <property type="project" value="InterPro"/>
</dbReference>
<dbReference type="EMBL" id="ML977320">
    <property type="protein sequence ID" value="KAF2116778.1"/>
    <property type="molecule type" value="Genomic_DNA"/>
</dbReference>
<evidence type="ECO:0000256" key="2">
    <source>
        <dbReference type="SAM" id="MobiDB-lite"/>
    </source>
</evidence>
<reference evidence="3" key="1">
    <citation type="journal article" date="2020" name="Stud. Mycol.">
        <title>101 Dothideomycetes genomes: a test case for predicting lifestyles and emergence of pathogens.</title>
        <authorList>
            <person name="Haridas S."/>
            <person name="Albert R."/>
            <person name="Binder M."/>
            <person name="Bloem J."/>
            <person name="Labutti K."/>
            <person name="Salamov A."/>
            <person name="Andreopoulos B."/>
            <person name="Baker S."/>
            <person name="Barry K."/>
            <person name="Bills G."/>
            <person name="Bluhm B."/>
            <person name="Cannon C."/>
            <person name="Castanera R."/>
            <person name="Culley D."/>
            <person name="Daum C."/>
            <person name="Ezra D."/>
            <person name="Gonzalez J."/>
            <person name="Henrissat B."/>
            <person name="Kuo A."/>
            <person name="Liang C."/>
            <person name="Lipzen A."/>
            <person name="Lutzoni F."/>
            <person name="Magnuson J."/>
            <person name="Mondo S."/>
            <person name="Nolan M."/>
            <person name="Ohm R."/>
            <person name="Pangilinan J."/>
            <person name="Park H.-J."/>
            <person name="Ramirez L."/>
            <person name="Alfaro M."/>
            <person name="Sun H."/>
            <person name="Tritt A."/>
            <person name="Yoshinaga Y."/>
            <person name="Zwiers L.-H."/>
            <person name="Turgeon B."/>
            <person name="Goodwin S."/>
            <person name="Spatafora J."/>
            <person name="Crous P."/>
            <person name="Grigoriev I."/>
        </authorList>
    </citation>
    <scope>NUCLEOTIDE SEQUENCE</scope>
    <source>
        <strain evidence="3">CBS 627.86</strain>
    </source>
</reference>
<accession>A0A6A5ZEK4</accession>
<dbReference type="PANTHER" id="PTHR35392:SF3">
    <property type="entry name" value="ZN(2)-C6 FUNGAL-TYPE DOMAIN-CONTAINING PROTEIN"/>
    <property type="match status" value="1"/>
</dbReference>
<evidence type="ECO:0000256" key="1">
    <source>
        <dbReference type="ARBA" id="ARBA00023242"/>
    </source>
</evidence>
<organism evidence="3 4">
    <name type="scientific">Lophiotrema nucula</name>
    <dbReference type="NCBI Taxonomy" id="690887"/>
    <lineage>
        <taxon>Eukaryota</taxon>
        <taxon>Fungi</taxon>
        <taxon>Dikarya</taxon>
        <taxon>Ascomycota</taxon>
        <taxon>Pezizomycotina</taxon>
        <taxon>Dothideomycetes</taxon>
        <taxon>Pleosporomycetidae</taxon>
        <taxon>Pleosporales</taxon>
        <taxon>Lophiotremataceae</taxon>
        <taxon>Lophiotrema</taxon>
    </lineage>
</organism>
<evidence type="ECO:0000313" key="4">
    <source>
        <dbReference type="Proteomes" id="UP000799770"/>
    </source>
</evidence>
<dbReference type="SUPFAM" id="SSF57701">
    <property type="entry name" value="Zn2/Cys6 DNA-binding domain"/>
    <property type="match status" value="1"/>
</dbReference>
<keyword evidence="4" id="KW-1185">Reference proteome</keyword>
<dbReference type="CDD" id="cd00067">
    <property type="entry name" value="GAL4"/>
    <property type="match status" value="1"/>
</dbReference>
<dbReference type="OrthoDB" id="5362630at2759"/>
<dbReference type="Proteomes" id="UP000799770">
    <property type="component" value="Unassembled WGS sequence"/>
</dbReference>
<dbReference type="InterPro" id="IPR036864">
    <property type="entry name" value="Zn2-C6_fun-type_DNA-bd_sf"/>
</dbReference>
<dbReference type="AlphaFoldDB" id="A0A6A5ZEK4"/>
<dbReference type="PANTHER" id="PTHR35392">
    <property type="entry name" value="ZN(II)2CYS6 TRANSCRIPTION FACTOR (EUROFUNG)-RELATED-RELATED"/>
    <property type="match status" value="1"/>
</dbReference>
<keyword evidence="1" id="KW-0539">Nucleus</keyword>
<evidence type="ECO:0008006" key="5">
    <source>
        <dbReference type="Google" id="ProtNLM"/>
    </source>
</evidence>
<dbReference type="GO" id="GO:0008270">
    <property type="term" value="F:zinc ion binding"/>
    <property type="evidence" value="ECO:0007669"/>
    <property type="project" value="InterPro"/>
</dbReference>
<protein>
    <recommendedName>
        <fullName evidence="5">Zn(2)-C6 fungal-type domain-containing protein</fullName>
    </recommendedName>
</protein>
<name>A0A6A5ZEK4_9PLEO</name>
<proteinExistence type="predicted"/>
<dbReference type="InterPro" id="IPR001138">
    <property type="entry name" value="Zn2Cys6_DnaBD"/>
</dbReference>
<evidence type="ECO:0000313" key="3">
    <source>
        <dbReference type="EMBL" id="KAF2116778.1"/>
    </source>
</evidence>